<keyword evidence="4 5" id="KW-0274">FAD</keyword>
<evidence type="ECO:0000259" key="7">
    <source>
        <dbReference type="Pfam" id="PF02770"/>
    </source>
</evidence>
<reference evidence="10" key="1">
    <citation type="journal article" date="2022" name="Int. J. Syst. Evol. Microbiol.">
        <title>Anaeromyxobacter oryzae sp. nov., Anaeromyxobacter diazotrophicus sp. nov. and Anaeromyxobacter paludicola sp. nov., isolated from paddy soils.</title>
        <authorList>
            <person name="Itoh H."/>
            <person name="Xu Z."/>
            <person name="Mise K."/>
            <person name="Masuda Y."/>
            <person name="Ushijima N."/>
            <person name="Hayakawa C."/>
            <person name="Shiratori Y."/>
            <person name="Senoo K."/>
        </authorList>
    </citation>
    <scope>NUCLEOTIDE SEQUENCE [LARGE SCALE GENOMIC DNA]</scope>
    <source>
        <strain evidence="10">Red630</strain>
    </source>
</reference>
<feature type="domain" description="Acyl-CoA oxidase/dehydrogenase middle" evidence="7">
    <location>
        <begin position="122"/>
        <end position="217"/>
    </location>
</feature>
<dbReference type="PANTHER" id="PTHR43884">
    <property type="entry name" value="ACYL-COA DEHYDROGENASE"/>
    <property type="match status" value="1"/>
</dbReference>
<dbReference type="InterPro" id="IPR006091">
    <property type="entry name" value="Acyl-CoA_Oxase/DH_mid-dom"/>
</dbReference>
<keyword evidence="10" id="KW-1185">Reference proteome</keyword>
<dbReference type="PROSITE" id="PS00073">
    <property type="entry name" value="ACYL_COA_DH_2"/>
    <property type="match status" value="1"/>
</dbReference>
<dbReference type="InterPro" id="IPR009075">
    <property type="entry name" value="AcylCo_DH/oxidase_C"/>
</dbReference>
<proteinExistence type="inferred from homology"/>
<accession>A0ABN6N677</accession>
<dbReference type="InterPro" id="IPR006089">
    <property type="entry name" value="Acyl-CoA_DH_CS"/>
</dbReference>
<dbReference type="InterPro" id="IPR046373">
    <property type="entry name" value="Acyl-CoA_Oxase/DH_mid-dom_sf"/>
</dbReference>
<dbReference type="Gene3D" id="1.20.140.10">
    <property type="entry name" value="Butyryl-CoA Dehydrogenase, subunit A, domain 3"/>
    <property type="match status" value="1"/>
</dbReference>
<evidence type="ECO:0000313" key="10">
    <source>
        <dbReference type="Proteomes" id="UP001162734"/>
    </source>
</evidence>
<evidence type="ECO:0000256" key="5">
    <source>
        <dbReference type="RuleBase" id="RU362125"/>
    </source>
</evidence>
<dbReference type="RefSeq" id="WP_248344430.1">
    <property type="nucleotide sequence ID" value="NZ_AP025592.1"/>
</dbReference>
<dbReference type="Pfam" id="PF00441">
    <property type="entry name" value="Acyl-CoA_dh_1"/>
    <property type="match status" value="1"/>
</dbReference>
<feature type="domain" description="Acyl-CoA dehydrogenase/oxidase N-terminal" evidence="8">
    <location>
        <begin position="6"/>
        <end position="118"/>
    </location>
</feature>
<dbReference type="Gene3D" id="1.10.540.10">
    <property type="entry name" value="Acyl-CoA dehydrogenase/oxidase, N-terminal domain"/>
    <property type="match status" value="1"/>
</dbReference>
<evidence type="ECO:0000259" key="6">
    <source>
        <dbReference type="Pfam" id="PF00441"/>
    </source>
</evidence>
<dbReference type="Proteomes" id="UP001162734">
    <property type="component" value="Chromosome"/>
</dbReference>
<dbReference type="Gene3D" id="2.40.110.10">
    <property type="entry name" value="Butyryl-CoA Dehydrogenase, subunit A, domain 2"/>
    <property type="match status" value="1"/>
</dbReference>
<dbReference type="CDD" id="cd01158">
    <property type="entry name" value="SCAD_SBCAD"/>
    <property type="match status" value="1"/>
</dbReference>
<feature type="domain" description="Acyl-CoA dehydrogenase/oxidase C-terminal" evidence="6">
    <location>
        <begin position="229"/>
        <end position="377"/>
    </location>
</feature>
<protein>
    <submittedName>
        <fullName evidence="9">Acyl-CoA dehydrogenase</fullName>
    </submittedName>
</protein>
<dbReference type="EMBL" id="AP025592">
    <property type="protein sequence ID" value="BDG07623.1"/>
    <property type="molecule type" value="Genomic_DNA"/>
</dbReference>
<evidence type="ECO:0000256" key="2">
    <source>
        <dbReference type="ARBA" id="ARBA00009347"/>
    </source>
</evidence>
<dbReference type="InterPro" id="IPR037069">
    <property type="entry name" value="AcylCoA_DH/ox_N_sf"/>
</dbReference>
<evidence type="ECO:0000259" key="8">
    <source>
        <dbReference type="Pfam" id="PF02771"/>
    </source>
</evidence>
<evidence type="ECO:0000313" key="9">
    <source>
        <dbReference type="EMBL" id="BDG07623.1"/>
    </source>
</evidence>
<organism evidence="9 10">
    <name type="scientific">Anaeromyxobacter paludicola</name>
    <dbReference type="NCBI Taxonomy" id="2918171"/>
    <lineage>
        <taxon>Bacteria</taxon>
        <taxon>Pseudomonadati</taxon>
        <taxon>Myxococcota</taxon>
        <taxon>Myxococcia</taxon>
        <taxon>Myxococcales</taxon>
        <taxon>Cystobacterineae</taxon>
        <taxon>Anaeromyxobacteraceae</taxon>
        <taxon>Anaeromyxobacter</taxon>
    </lineage>
</organism>
<dbReference type="Pfam" id="PF02771">
    <property type="entry name" value="Acyl-CoA_dh_N"/>
    <property type="match status" value="1"/>
</dbReference>
<dbReference type="InterPro" id="IPR036250">
    <property type="entry name" value="AcylCo_DH-like_C"/>
</dbReference>
<keyword evidence="3 5" id="KW-0285">Flavoprotein</keyword>
<dbReference type="Pfam" id="PF02770">
    <property type="entry name" value="Acyl-CoA_dh_M"/>
    <property type="match status" value="1"/>
</dbReference>
<keyword evidence="5" id="KW-0560">Oxidoreductase</keyword>
<evidence type="ECO:0000256" key="3">
    <source>
        <dbReference type="ARBA" id="ARBA00022630"/>
    </source>
</evidence>
<dbReference type="PANTHER" id="PTHR43884:SF12">
    <property type="entry name" value="ISOVALERYL-COA DEHYDROGENASE, MITOCHONDRIAL-RELATED"/>
    <property type="match status" value="1"/>
</dbReference>
<gene>
    <name evidence="9" type="ORF">AMPC_07360</name>
</gene>
<dbReference type="SUPFAM" id="SSF56645">
    <property type="entry name" value="Acyl-CoA dehydrogenase NM domain-like"/>
    <property type="match status" value="1"/>
</dbReference>
<dbReference type="SUPFAM" id="SSF47203">
    <property type="entry name" value="Acyl-CoA dehydrogenase C-terminal domain-like"/>
    <property type="match status" value="1"/>
</dbReference>
<name>A0ABN6N677_9BACT</name>
<comment type="cofactor">
    <cofactor evidence="1 5">
        <name>FAD</name>
        <dbReference type="ChEBI" id="CHEBI:57692"/>
    </cofactor>
</comment>
<evidence type="ECO:0000256" key="1">
    <source>
        <dbReference type="ARBA" id="ARBA00001974"/>
    </source>
</evidence>
<comment type="similarity">
    <text evidence="2 5">Belongs to the acyl-CoA dehydrogenase family.</text>
</comment>
<dbReference type="InterPro" id="IPR009100">
    <property type="entry name" value="AcylCoA_DH/oxidase_NM_dom_sf"/>
</dbReference>
<dbReference type="PIRSF" id="PIRSF016578">
    <property type="entry name" value="HsaA"/>
    <property type="match status" value="1"/>
</dbReference>
<dbReference type="InterPro" id="IPR013786">
    <property type="entry name" value="AcylCoA_DH/ox_N"/>
</dbReference>
<sequence>MQIDLTEEQRQVRDLCREFAEAELRPNARRWDVEHTFPRDAVRKLADMGLLGVAVPSEWGGAGMDAVTYAVAMEEISRGCAGTGVIMSVNNSLYCDPVLKYGTEEQKRELLAPFARGEKLGAFALTEPMSGSDAAEMRTVAVARGDEYVLDGTKNFITNGPQADAILVFAVTDRAKAHRGITAFLVPTDVAGFSRGKPDEKVGIRASGSCSIFFEGCALPKRLRLGQEGEGFKIAMSTLDGGRIGIAAQALGIARAAYEEAVAYAKERHSFGKKIAEHQAIQFMLADMATELEAARLLVWRAAAMKDRGGRHTAESAMAKLYASEMAERVTSKAIQIHGGYGYVKEYDVERHWRDSRITEIYEGTSEIQRLVISASVLKD</sequence>
<evidence type="ECO:0000256" key="4">
    <source>
        <dbReference type="ARBA" id="ARBA00022827"/>
    </source>
</evidence>